<keyword evidence="3" id="KW-1185">Reference proteome</keyword>
<evidence type="ECO:0000256" key="1">
    <source>
        <dbReference type="ARBA" id="ARBA00005437"/>
    </source>
</evidence>
<organism evidence="2 3">
    <name type="scientific">Tessaracoccus flavescens</name>
    <dbReference type="NCBI Taxonomy" id="399497"/>
    <lineage>
        <taxon>Bacteria</taxon>
        <taxon>Bacillati</taxon>
        <taxon>Actinomycetota</taxon>
        <taxon>Actinomycetes</taxon>
        <taxon>Propionibacteriales</taxon>
        <taxon>Propionibacteriaceae</taxon>
        <taxon>Tessaracoccus</taxon>
    </lineage>
</organism>
<evidence type="ECO:0000313" key="2">
    <source>
        <dbReference type="EMBL" id="AQP50767.1"/>
    </source>
</evidence>
<accession>A0A1Q2CXG4</accession>
<comment type="similarity">
    <text evidence="1">Belongs to the LOR family.</text>
</comment>
<name>A0A1Q2CXG4_9ACTN</name>
<dbReference type="EMBL" id="CP019607">
    <property type="protein sequence ID" value="AQP50767.1"/>
    <property type="molecule type" value="Genomic_DNA"/>
</dbReference>
<dbReference type="InterPro" id="IPR005552">
    <property type="entry name" value="Scramblase"/>
</dbReference>
<dbReference type="Proteomes" id="UP000188235">
    <property type="component" value="Chromosome"/>
</dbReference>
<evidence type="ECO:0008006" key="4">
    <source>
        <dbReference type="Google" id="ProtNLM"/>
    </source>
</evidence>
<gene>
    <name evidence="2" type="ORF">BW733_07915</name>
</gene>
<evidence type="ECO:0000313" key="3">
    <source>
        <dbReference type="Proteomes" id="UP000188235"/>
    </source>
</evidence>
<dbReference type="SUPFAM" id="SSF54518">
    <property type="entry name" value="Tubby C-terminal domain-like"/>
    <property type="match status" value="1"/>
</dbReference>
<dbReference type="STRING" id="399497.BW733_07915"/>
<dbReference type="InterPro" id="IPR038595">
    <property type="entry name" value="LOR_sf"/>
</dbReference>
<sequence>MDEQPYPTSILDHDVLVLQQITSFMANDFEILDANGGVVGQFAGLDSGMSRFLAGPRVFALYEADGSPLLGLNDVHNWGMDTYELSDPVGNPVGTVRQKLTFFRTVVEAQSVDGTLLSFEGGFFDYDYQILDNGFEVARVTKEWAGFSRAFMGHSRYVLSIDPRVNRPSRLLILGTAVALDLIRMKGSGSST</sequence>
<dbReference type="Gene3D" id="2.40.160.200">
    <property type="entry name" value="LURP1-related"/>
    <property type="match status" value="1"/>
</dbReference>
<dbReference type="InterPro" id="IPR025659">
    <property type="entry name" value="Tubby-like_C"/>
</dbReference>
<dbReference type="AlphaFoldDB" id="A0A1Q2CXG4"/>
<dbReference type="GO" id="GO:0017128">
    <property type="term" value="F:phospholipid scramblase activity"/>
    <property type="evidence" value="ECO:0007669"/>
    <property type="project" value="InterPro"/>
</dbReference>
<dbReference type="Pfam" id="PF04525">
    <property type="entry name" value="LOR"/>
    <property type="match status" value="1"/>
</dbReference>
<dbReference type="GO" id="GO:0005886">
    <property type="term" value="C:plasma membrane"/>
    <property type="evidence" value="ECO:0007669"/>
    <property type="project" value="TreeGrafter"/>
</dbReference>
<proteinExistence type="inferred from homology"/>
<protein>
    <recommendedName>
        <fullName evidence="4">Scramblase</fullName>
    </recommendedName>
</protein>
<dbReference type="PANTHER" id="PTHR23248:SF9">
    <property type="entry name" value="PHOSPHOLIPID SCRAMBLASE"/>
    <property type="match status" value="1"/>
</dbReference>
<dbReference type="InterPro" id="IPR007612">
    <property type="entry name" value="LOR"/>
</dbReference>
<reference evidence="2 3" key="1">
    <citation type="journal article" date="2008" name="Int. J. Syst. Evol. Microbiol.">
        <title>Tessaracoccus flavescens sp. nov., isolated from marine sediment.</title>
        <authorList>
            <person name="Lee D.W."/>
            <person name="Lee S.D."/>
        </authorList>
    </citation>
    <scope>NUCLEOTIDE SEQUENCE [LARGE SCALE GENOMIC DNA]</scope>
    <source>
        <strain evidence="2 3">SST-39T</strain>
    </source>
</reference>
<dbReference type="KEGG" id="tfa:BW733_07915"/>
<dbReference type="PANTHER" id="PTHR23248">
    <property type="entry name" value="PHOSPHOLIPID SCRAMBLASE-RELATED"/>
    <property type="match status" value="1"/>
</dbReference>
<dbReference type="OrthoDB" id="4412702at2"/>
<dbReference type="RefSeq" id="WP_077349422.1">
    <property type="nucleotide sequence ID" value="NZ_CP019607.1"/>
</dbReference>